<accession>A0A1M4XQW4</accession>
<keyword evidence="1 3" id="KW-0963">Cytoplasm</keyword>
<dbReference type="STRING" id="112248.SAMN05444392_105134"/>
<evidence type="ECO:0000256" key="3">
    <source>
        <dbReference type="HAMAP-Rule" id="MF_00839"/>
    </source>
</evidence>
<comment type="subcellular location">
    <subcellularLocation>
        <location evidence="3">Cytoplasm</location>
    </subcellularLocation>
</comment>
<dbReference type="InterPro" id="IPR003489">
    <property type="entry name" value="RHF/RaiA"/>
</dbReference>
<dbReference type="SUPFAM" id="SSF69754">
    <property type="entry name" value="Ribosome binding protein Y (YfiA homologue)"/>
    <property type="match status" value="1"/>
</dbReference>
<protein>
    <recommendedName>
        <fullName evidence="3">Ribosome hibernation promoting factor</fullName>
        <shortName evidence="3">HPF</shortName>
    </recommendedName>
</protein>
<proteinExistence type="inferred from homology"/>
<evidence type="ECO:0000313" key="5">
    <source>
        <dbReference type="EMBL" id="SHE95957.1"/>
    </source>
</evidence>
<dbReference type="InterPro" id="IPR038416">
    <property type="entry name" value="Ribosom_S30AE_C_sf"/>
</dbReference>
<dbReference type="Gene3D" id="3.30.505.50">
    <property type="entry name" value="Sigma 54 modulation/S30EA ribosomal protein, C-terminal domain"/>
    <property type="match status" value="1"/>
</dbReference>
<sequence>MAGIRVNLVIRGNHISITSALGNFVRSKLSRLDKFLDMNPTGDANVVLSVLKNDHKVEVTIPYPGLVFRAEESSKDMYASIDLVVEKLERQIRKYKTKVTRKLRYDDNLRQQMIENSLGQETNEVKSQSETTETAERFPIVRSKRFHLKPMDAQEAILQMNALGHDFFVFTQAETNQVNVIYRRKDGQYGLIEPE</sequence>
<dbReference type="PANTHER" id="PTHR33231:SF1">
    <property type="entry name" value="30S RIBOSOMAL PROTEIN"/>
    <property type="match status" value="1"/>
</dbReference>
<dbReference type="GO" id="GO:0045900">
    <property type="term" value="P:negative regulation of translational elongation"/>
    <property type="evidence" value="ECO:0007669"/>
    <property type="project" value="TreeGrafter"/>
</dbReference>
<keyword evidence="2 3" id="KW-0810">Translation regulation</keyword>
<evidence type="ECO:0000256" key="2">
    <source>
        <dbReference type="ARBA" id="ARBA00022845"/>
    </source>
</evidence>
<feature type="domain" description="Sigma 54 modulation/S30EA ribosomal protein C-terminal" evidence="4">
    <location>
        <begin position="138"/>
        <end position="191"/>
    </location>
</feature>
<dbReference type="EMBL" id="FQVL01000005">
    <property type="protein sequence ID" value="SHE95957.1"/>
    <property type="molecule type" value="Genomic_DNA"/>
</dbReference>
<dbReference type="Pfam" id="PF02482">
    <property type="entry name" value="Ribosomal_S30AE"/>
    <property type="match status" value="1"/>
</dbReference>
<dbReference type="HAMAP" id="MF_00839">
    <property type="entry name" value="HPF"/>
    <property type="match status" value="1"/>
</dbReference>
<reference evidence="5 6" key="1">
    <citation type="submission" date="2016-11" db="EMBL/GenBank/DDBJ databases">
        <authorList>
            <person name="Jaros S."/>
            <person name="Januszkiewicz K."/>
            <person name="Wedrychowicz H."/>
        </authorList>
    </citation>
    <scope>NUCLEOTIDE SEQUENCE [LARGE SCALE GENOMIC DNA]</scope>
    <source>
        <strain evidence="5 6">DSM 44666</strain>
    </source>
</reference>
<dbReference type="InterPro" id="IPR032528">
    <property type="entry name" value="Ribosom_S30AE_C"/>
</dbReference>
<dbReference type="Proteomes" id="UP000184476">
    <property type="component" value="Unassembled WGS sequence"/>
</dbReference>
<dbReference type="InterPro" id="IPR036567">
    <property type="entry name" value="RHF-like"/>
</dbReference>
<dbReference type="Pfam" id="PF16321">
    <property type="entry name" value="Ribosom_S30AE_C"/>
    <property type="match status" value="1"/>
</dbReference>
<dbReference type="CDD" id="cd00552">
    <property type="entry name" value="RaiA"/>
    <property type="match status" value="1"/>
</dbReference>
<keyword evidence="6" id="KW-1185">Reference proteome</keyword>
<evidence type="ECO:0000259" key="4">
    <source>
        <dbReference type="Pfam" id="PF16321"/>
    </source>
</evidence>
<dbReference type="GO" id="GO:0022627">
    <property type="term" value="C:cytosolic small ribosomal subunit"/>
    <property type="evidence" value="ECO:0007669"/>
    <property type="project" value="TreeGrafter"/>
</dbReference>
<dbReference type="InterPro" id="IPR034694">
    <property type="entry name" value="HPF_long/plastid"/>
</dbReference>
<dbReference type="PANTHER" id="PTHR33231">
    <property type="entry name" value="30S RIBOSOMAL PROTEIN"/>
    <property type="match status" value="1"/>
</dbReference>
<comment type="function">
    <text evidence="3">Required for dimerization of active 70S ribosomes into 100S ribosomes in stationary phase; 100S ribosomes are translationally inactive and sometimes present during exponential growth.</text>
</comment>
<comment type="similarity">
    <text evidence="3">Belongs to the HPF/YfiA ribosome-associated protein family. Long HPF subfamily.</text>
</comment>
<organism evidence="5 6">
    <name type="scientific">Seinonella peptonophila</name>
    <dbReference type="NCBI Taxonomy" id="112248"/>
    <lineage>
        <taxon>Bacteria</taxon>
        <taxon>Bacillati</taxon>
        <taxon>Bacillota</taxon>
        <taxon>Bacilli</taxon>
        <taxon>Bacillales</taxon>
        <taxon>Thermoactinomycetaceae</taxon>
        <taxon>Seinonella</taxon>
    </lineage>
</organism>
<evidence type="ECO:0000256" key="1">
    <source>
        <dbReference type="ARBA" id="ARBA00022490"/>
    </source>
</evidence>
<name>A0A1M4XQW4_9BACL</name>
<dbReference type="FunFam" id="3.30.505.50:FF:000001">
    <property type="entry name" value="Ribosome hibernation promoting factor"/>
    <property type="match status" value="1"/>
</dbReference>
<dbReference type="GO" id="GO:0043024">
    <property type="term" value="F:ribosomal small subunit binding"/>
    <property type="evidence" value="ECO:0007669"/>
    <property type="project" value="TreeGrafter"/>
</dbReference>
<dbReference type="NCBIfam" id="TIGR00741">
    <property type="entry name" value="yfiA"/>
    <property type="match status" value="1"/>
</dbReference>
<dbReference type="AlphaFoldDB" id="A0A1M4XQW4"/>
<dbReference type="Gene3D" id="3.30.160.100">
    <property type="entry name" value="Ribosome hibernation promotion factor-like"/>
    <property type="match status" value="1"/>
</dbReference>
<comment type="subunit">
    <text evidence="3">Interacts with 100S ribosomes.</text>
</comment>
<dbReference type="InterPro" id="IPR050574">
    <property type="entry name" value="HPF/YfiA_ribosome-assoc"/>
</dbReference>
<gene>
    <name evidence="3" type="primary">hpf</name>
    <name evidence="5" type="ORF">SAMN05444392_105134</name>
</gene>
<evidence type="ECO:0000313" key="6">
    <source>
        <dbReference type="Proteomes" id="UP000184476"/>
    </source>
</evidence>